<evidence type="ECO:0000313" key="2">
    <source>
        <dbReference type="EMBL" id="MDI9238270.1"/>
    </source>
</evidence>
<sequence length="102" mass="11617">MTFSHEPWLVLSVLVFTALWLGLVAYFQRYLRTRHPAEFVALGEPSFRIGKGQFLRIAAYIYRRRHTALGSPRLSFICDAMAVCLTAVVGLYVYACFTLPGR</sequence>
<feature type="transmembrane region" description="Helical" evidence="1">
    <location>
        <begin position="6"/>
        <end position="27"/>
    </location>
</feature>
<reference evidence="2 3" key="1">
    <citation type="submission" date="2023-05" db="EMBL/GenBank/DDBJ databases">
        <title>Lysobacter sp. strain LF1 Genome sequencing and assembly.</title>
        <authorList>
            <person name="Jung Y."/>
        </authorList>
    </citation>
    <scope>NUCLEOTIDE SEQUENCE [LARGE SCALE GENOMIC DNA]</scope>
    <source>
        <strain evidence="2 3">LF1</strain>
    </source>
</reference>
<name>A0ABT6XDQ3_9GAMM</name>
<dbReference type="EMBL" id="JASGBI010000001">
    <property type="protein sequence ID" value="MDI9238270.1"/>
    <property type="molecule type" value="Genomic_DNA"/>
</dbReference>
<keyword evidence="1" id="KW-1133">Transmembrane helix</keyword>
<proteinExistence type="predicted"/>
<dbReference type="RefSeq" id="WP_283211745.1">
    <property type="nucleotide sequence ID" value="NZ_JASGBI010000001.1"/>
</dbReference>
<protein>
    <submittedName>
        <fullName evidence="2">Uncharacterized protein</fullName>
    </submittedName>
</protein>
<keyword evidence="3" id="KW-1185">Reference proteome</keyword>
<evidence type="ECO:0000313" key="3">
    <source>
        <dbReference type="Proteomes" id="UP001321580"/>
    </source>
</evidence>
<keyword evidence="1" id="KW-0472">Membrane</keyword>
<organism evidence="2 3">
    <name type="scientific">Lysobacter stagni</name>
    <dbReference type="NCBI Taxonomy" id="3045172"/>
    <lineage>
        <taxon>Bacteria</taxon>
        <taxon>Pseudomonadati</taxon>
        <taxon>Pseudomonadota</taxon>
        <taxon>Gammaproteobacteria</taxon>
        <taxon>Lysobacterales</taxon>
        <taxon>Lysobacteraceae</taxon>
        <taxon>Lysobacter</taxon>
    </lineage>
</organism>
<comment type="caution">
    <text evidence="2">The sequence shown here is derived from an EMBL/GenBank/DDBJ whole genome shotgun (WGS) entry which is preliminary data.</text>
</comment>
<dbReference type="Proteomes" id="UP001321580">
    <property type="component" value="Unassembled WGS sequence"/>
</dbReference>
<keyword evidence="1" id="KW-0812">Transmembrane</keyword>
<accession>A0ABT6XDQ3</accession>
<feature type="transmembrane region" description="Helical" evidence="1">
    <location>
        <begin position="74"/>
        <end position="95"/>
    </location>
</feature>
<gene>
    <name evidence="2" type="ORF">QLQ15_05010</name>
</gene>
<evidence type="ECO:0000256" key="1">
    <source>
        <dbReference type="SAM" id="Phobius"/>
    </source>
</evidence>